<dbReference type="Proteomes" id="UP000449710">
    <property type="component" value="Unassembled WGS sequence"/>
</dbReference>
<evidence type="ECO:0008006" key="3">
    <source>
        <dbReference type="Google" id="ProtNLM"/>
    </source>
</evidence>
<organism evidence="1 2">
    <name type="scientific">Isachenkonia alkalipeptolytica</name>
    <dbReference type="NCBI Taxonomy" id="2565777"/>
    <lineage>
        <taxon>Bacteria</taxon>
        <taxon>Bacillati</taxon>
        <taxon>Bacillota</taxon>
        <taxon>Clostridia</taxon>
        <taxon>Eubacteriales</taxon>
        <taxon>Clostridiaceae</taxon>
        <taxon>Isachenkonia</taxon>
    </lineage>
</organism>
<reference evidence="1 2" key="1">
    <citation type="submission" date="2019-04" db="EMBL/GenBank/DDBJ databases">
        <title>Isachenkonia alkalipeptolytica gen. nov. sp. nov. a new anaerobic, alkiliphilic organothrophic bacterium capable to reduce synthesized ferrihydrite isolated from a soda lake.</title>
        <authorList>
            <person name="Toshchakov S.V."/>
            <person name="Zavarzina D.G."/>
            <person name="Zhilina T.N."/>
            <person name="Kostrikina N.A."/>
            <person name="Kublanov I.V."/>
        </authorList>
    </citation>
    <scope>NUCLEOTIDE SEQUENCE [LARGE SCALE GENOMIC DNA]</scope>
    <source>
        <strain evidence="1 2">Z-1701</strain>
    </source>
</reference>
<sequence length="67" mass="7768">MPTEVNQVQINGKELTCPVCDGKEFWKRRTLMNTPGASFMGFDWANKEATNFVCNDCGYVFWFLKDH</sequence>
<keyword evidence="2" id="KW-1185">Reference proteome</keyword>
<proteinExistence type="predicted"/>
<accession>A0AA43XIP0</accession>
<dbReference type="EMBL" id="SUMG01000002">
    <property type="protein sequence ID" value="NBG87498.1"/>
    <property type="molecule type" value="Genomic_DNA"/>
</dbReference>
<evidence type="ECO:0000313" key="2">
    <source>
        <dbReference type="Proteomes" id="UP000449710"/>
    </source>
</evidence>
<name>A0AA43XIP0_9CLOT</name>
<protein>
    <recommendedName>
        <fullName evidence="3">DNA-binding protein</fullName>
    </recommendedName>
</protein>
<comment type="caution">
    <text evidence="1">The sequence shown here is derived from an EMBL/GenBank/DDBJ whole genome shotgun (WGS) entry which is preliminary data.</text>
</comment>
<dbReference type="RefSeq" id="WP_160718961.1">
    <property type="nucleotide sequence ID" value="NZ_SUMG01000002.1"/>
</dbReference>
<gene>
    <name evidence="1" type="ORF">ISALK_03200</name>
</gene>
<evidence type="ECO:0000313" key="1">
    <source>
        <dbReference type="EMBL" id="NBG87498.1"/>
    </source>
</evidence>
<dbReference type="AlphaFoldDB" id="A0AA43XIP0"/>